<keyword evidence="6" id="KW-0800">Toxin</keyword>
<dbReference type="Gene3D" id="3.40.50.1010">
    <property type="entry name" value="5'-nuclease"/>
    <property type="match status" value="1"/>
</dbReference>
<comment type="similarity">
    <text evidence="6">Belongs to the PINc/VapC protein family.</text>
</comment>
<feature type="binding site" evidence="6">
    <location>
        <position position="91"/>
    </location>
    <ligand>
        <name>Mg(2+)</name>
        <dbReference type="ChEBI" id="CHEBI:18420"/>
    </ligand>
</feature>
<evidence type="ECO:0000256" key="2">
    <source>
        <dbReference type="ARBA" id="ARBA00022722"/>
    </source>
</evidence>
<evidence type="ECO:0000256" key="3">
    <source>
        <dbReference type="ARBA" id="ARBA00022723"/>
    </source>
</evidence>
<dbReference type="InterPro" id="IPR029060">
    <property type="entry name" value="PIN-like_dom_sf"/>
</dbReference>
<dbReference type="EMBL" id="JBFBMH010000001">
    <property type="protein sequence ID" value="MEW1973715.1"/>
    <property type="molecule type" value="Genomic_DNA"/>
</dbReference>
<evidence type="ECO:0000313" key="8">
    <source>
        <dbReference type="EMBL" id="MEW1973715.1"/>
    </source>
</evidence>
<proteinExistence type="inferred from homology"/>
<dbReference type="HAMAP" id="MF_00265">
    <property type="entry name" value="VapC_Nob1"/>
    <property type="match status" value="1"/>
</dbReference>
<keyword evidence="4 6" id="KW-0378">Hydrolase</keyword>
<comment type="caution">
    <text evidence="8">The sequence shown here is derived from an EMBL/GenBank/DDBJ whole genome shotgun (WGS) entry which is preliminary data.</text>
</comment>
<dbReference type="InterPro" id="IPR022907">
    <property type="entry name" value="VapC_family"/>
</dbReference>
<keyword evidence="5 6" id="KW-0460">Magnesium</keyword>
<reference evidence="8 9" key="1">
    <citation type="submission" date="2024-06" db="EMBL/GenBank/DDBJ databases">
        <title>The Natural Products Discovery Center: Release of the First 8490 Sequenced Strains for Exploring Actinobacteria Biosynthetic Diversity.</title>
        <authorList>
            <person name="Kalkreuter E."/>
            <person name="Kautsar S.A."/>
            <person name="Yang D."/>
            <person name="Bader C.D."/>
            <person name="Teijaro C.N."/>
            <person name="Fluegel L."/>
            <person name="Davis C.M."/>
            <person name="Simpson J.R."/>
            <person name="Lauterbach L."/>
            <person name="Steele A.D."/>
            <person name="Gui C."/>
            <person name="Meng S."/>
            <person name="Li G."/>
            <person name="Viehrig K."/>
            <person name="Ye F."/>
            <person name="Su P."/>
            <person name="Kiefer A.F."/>
            <person name="Nichols A."/>
            <person name="Cepeda A.J."/>
            <person name="Yan W."/>
            <person name="Fan B."/>
            <person name="Jiang Y."/>
            <person name="Adhikari A."/>
            <person name="Zheng C.-J."/>
            <person name="Schuster L."/>
            <person name="Cowan T.M."/>
            <person name="Smanski M.J."/>
            <person name="Chevrette M.G."/>
            <person name="De Carvalho L.P.S."/>
            <person name="Shen B."/>
        </authorList>
    </citation>
    <scope>NUCLEOTIDE SEQUENCE [LARGE SCALE GENOMIC DNA]</scope>
    <source>
        <strain evidence="8 9">NPDC077434</strain>
    </source>
</reference>
<evidence type="ECO:0000256" key="4">
    <source>
        <dbReference type="ARBA" id="ARBA00022801"/>
    </source>
</evidence>
<feature type="domain" description="PIN" evidence="7">
    <location>
        <begin position="2"/>
        <end position="117"/>
    </location>
</feature>
<name>A0ABV3LE74_9MICO</name>
<evidence type="ECO:0000259" key="7">
    <source>
        <dbReference type="Pfam" id="PF01850"/>
    </source>
</evidence>
<sequence>MIVLDASVMIAHLLEGDAHATATMELLDTEEELAMHQISIAESLVGPAKRNVIDVAERAIGTLGVERLQAPIDEPRRLALLRAETGLKMPDCCVLAGAESNGATLATFDRRLADVARERGVEVVGA</sequence>
<gene>
    <name evidence="6" type="primary">vapC</name>
    <name evidence="8" type="ORF">AB0301_01345</name>
</gene>
<accession>A0ABV3LE74</accession>
<comment type="function">
    <text evidence="6">Toxic component of a toxin-antitoxin (TA) system. An RNase.</text>
</comment>
<organism evidence="8 9">
    <name type="scientific">Microbacterium profundi</name>
    <dbReference type="NCBI Taxonomy" id="450380"/>
    <lineage>
        <taxon>Bacteria</taxon>
        <taxon>Bacillati</taxon>
        <taxon>Actinomycetota</taxon>
        <taxon>Actinomycetes</taxon>
        <taxon>Micrococcales</taxon>
        <taxon>Microbacteriaceae</taxon>
        <taxon>Microbacterium</taxon>
    </lineage>
</organism>
<dbReference type="Pfam" id="PF01850">
    <property type="entry name" value="PIN"/>
    <property type="match status" value="1"/>
</dbReference>
<dbReference type="EC" id="3.1.-.-" evidence="6"/>
<keyword evidence="3 6" id="KW-0479">Metal-binding</keyword>
<comment type="cofactor">
    <cofactor evidence="6">
        <name>Mg(2+)</name>
        <dbReference type="ChEBI" id="CHEBI:18420"/>
    </cofactor>
</comment>
<protein>
    <recommendedName>
        <fullName evidence="6">Ribonuclease VapC</fullName>
        <shortName evidence="6">RNase VapC</shortName>
        <ecNumber evidence="6">3.1.-.-</ecNumber>
    </recommendedName>
    <alternativeName>
        <fullName evidence="6">Toxin VapC</fullName>
    </alternativeName>
</protein>
<feature type="binding site" evidence="6">
    <location>
        <position position="5"/>
    </location>
    <ligand>
        <name>Mg(2+)</name>
        <dbReference type="ChEBI" id="CHEBI:18420"/>
    </ligand>
</feature>
<evidence type="ECO:0000256" key="5">
    <source>
        <dbReference type="ARBA" id="ARBA00022842"/>
    </source>
</evidence>
<dbReference type="InterPro" id="IPR002716">
    <property type="entry name" value="PIN_dom"/>
</dbReference>
<dbReference type="SUPFAM" id="SSF88723">
    <property type="entry name" value="PIN domain-like"/>
    <property type="match status" value="1"/>
</dbReference>
<dbReference type="RefSeq" id="WP_033107073.1">
    <property type="nucleotide sequence ID" value="NZ_JAJVKR010000001.1"/>
</dbReference>
<evidence type="ECO:0000256" key="1">
    <source>
        <dbReference type="ARBA" id="ARBA00022649"/>
    </source>
</evidence>
<keyword evidence="9" id="KW-1185">Reference proteome</keyword>
<evidence type="ECO:0000256" key="6">
    <source>
        <dbReference type="HAMAP-Rule" id="MF_00265"/>
    </source>
</evidence>
<keyword evidence="2 6" id="KW-0540">Nuclease</keyword>
<evidence type="ECO:0000313" key="9">
    <source>
        <dbReference type="Proteomes" id="UP001553715"/>
    </source>
</evidence>
<keyword evidence="1 6" id="KW-1277">Toxin-antitoxin system</keyword>
<dbReference type="Proteomes" id="UP001553715">
    <property type="component" value="Unassembled WGS sequence"/>
</dbReference>